<gene>
    <name evidence="1" type="ORF">OCV57_00225</name>
</gene>
<dbReference type="Proteomes" id="UP001208131">
    <property type="component" value="Unassembled WGS sequence"/>
</dbReference>
<proteinExistence type="predicted"/>
<dbReference type="AlphaFoldDB" id="A0AAE3LG62"/>
<protein>
    <submittedName>
        <fullName evidence="1">Uncharacterized protein</fullName>
    </submittedName>
</protein>
<name>A0AAE3LG62_9FIRM</name>
<dbReference type="RefSeq" id="WP_267300110.1">
    <property type="nucleotide sequence ID" value="NZ_JAOQJZ010000001.1"/>
</dbReference>
<accession>A0AAE3LG62</accession>
<evidence type="ECO:0000313" key="1">
    <source>
        <dbReference type="EMBL" id="MCU6704354.1"/>
    </source>
</evidence>
<evidence type="ECO:0000313" key="2">
    <source>
        <dbReference type="Proteomes" id="UP001208131"/>
    </source>
</evidence>
<sequence>MNVQKIPNDGRHLSQINRVVTFLTCKGWRTPNEIWVGFSDNGIEMTDMTKRGVIKKIERDNKLFGVE</sequence>
<comment type="caution">
    <text evidence="1">The sequence shown here is derived from an EMBL/GenBank/DDBJ whole genome shotgun (WGS) entry which is preliminary data.</text>
</comment>
<reference evidence="1 2" key="1">
    <citation type="journal article" date="2021" name="ISME Commun">
        <title>Automated analysis of genomic sequences facilitates high-throughput and comprehensive description of bacteria.</title>
        <authorList>
            <person name="Hitch T.C.A."/>
        </authorList>
    </citation>
    <scope>NUCLEOTIDE SEQUENCE [LARGE SCALE GENOMIC DNA]</scope>
    <source>
        <strain evidence="1 2">Sanger_31</strain>
    </source>
</reference>
<keyword evidence="2" id="KW-1185">Reference proteome</keyword>
<dbReference type="EMBL" id="JAOQJZ010000001">
    <property type="protein sequence ID" value="MCU6704354.1"/>
    <property type="molecule type" value="Genomic_DNA"/>
</dbReference>
<organism evidence="1 2">
    <name type="scientific">Hominimerdicola aceti</name>
    <dbReference type="NCBI Taxonomy" id="2981726"/>
    <lineage>
        <taxon>Bacteria</taxon>
        <taxon>Bacillati</taxon>
        <taxon>Bacillota</taxon>
        <taxon>Clostridia</taxon>
        <taxon>Eubacteriales</taxon>
        <taxon>Oscillospiraceae</taxon>
        <taxon>Hominimerdicola</taxon>
    </lineage>
</organism>